<name>K1X519_9BACT</name>
<sequence>MYTAIKPSVSFGDPIGISLEFDVTEFEKLLCFSIKGVRSEITAFKRRNSKIHVVSSGSQLIQKIGLGMEIIKEAILLSAMSNRIIFRREVKRAIKKLTLEVNVLIDKLGEGNSNDFATIRASTSESEIKYMTEEKW</sequence>
<dbReference type="EMBL" id="AMFJ01036104">
    <property type="protein sequence ID" value="EKD25250.1"/>
    <property type="molecule type" value="Genomic_DNA"/>
</dbReference>
<protein>
    <submittedName>
        <fullName evidence="1">Uncharacterized protein</fullName>
    </submittedName>
</protein>
<dbReference type="AlphaFoldDB" id="K1X519"/>
<organism evidence="1">
    <name type="scientific">uncultured bacterium</name>
    <name type="common">gcode 4</name>
    <dbReference type="NCBI Taxonomy" id="1234023"/>
    <lineage>
        <taxon>Bacteria</taxon>
        <taxon>environmental samples</taxon>
    </lineage>
</organism>
<proteinExistence type="predicted"/>
<evidence type="ECO:0000313" key="1">
    <source>
        <dbReference type="EMBL" id="EKD25250.1"/>
    </source>
</evidence>
<accession>K1X519</accession>
<comment type="caution">
    <text evidence="1">The sequence shown here is derived from an EMBL/GenBank/DDBJ whole genome shotgun (WGS) entry which is preliminary data.</text>
</comment>
<gene>
    <name evidence="1" type="ORF">ACD_80C00097G0012</name>
</gene>
<reference evidence="1" key="1">
    <citation type="journal article" date="2012" name="Science">
        <title>Fermentation, hydrogen, and sulfur metabolism in multiple uncultivated bacterial phyla.</title>
        <authorList>
            <person name="Wrighton K.C."/>
            <person name="Thomas B.C."/>
            <person name="Sharon I."/>
            <person name="Miller C.S."/>
            <person name="Castelle C.J."/>
            <person name="VerBerkmoes N.C."/>
            <person name="Wilkins M.J."/>
            <person name="Hettich R.L."/>
            <person name="Lipton M.S."/>
            <person name="Williams K.H."/>
            <person name="Long P.E."/>
            <person name="Banfield J.F."/>
        </authorList>
    </citation>
    <scope>NUCLEOTIDE SEQUENCE [LARGE SCALE GENOMIC DNA]</scope>
</reference>